<dbReference type="RefSeq" id="WP_345182156.1">
    <property type="nucleotide sequence ID" value="NZ_BAABFQ010000010.1"/>
</dbReference>
<organism evidence="7 8">
    <name type="scientific">Nocardioides caricicola</name>
    <dbReference type="NCBI Taxonomy" id="634770"/>
    <lineage>
        <taxon>Bacteria</taxon>
        <taxon>Bacillati</taxon>
        <taxon>Actinomycetota</taxon>
        <taxon>Actinomycetes</taxon>
        <taxon>Propionibacteriales</taxon>
        <taxon>Nocardioidaceae</taxon>
        <taxon>Nocardioides</taxon>
    </lineage>
</organism>
<keyword evidence="8" id="KW-1185">Reference proteome</keyword>
<keyword evidence="6" id="KW-0131">Cell cycle</keyword>
<comment type="similarity">
    <text evidence="2">Belongs to the SsgA family.</text>
</comment>
<dbReference type="Proteomes" id="UP001595956">
    <property type="component" value="Unassembled WGS sequence"/>
</dbReference>
<evidence type="ECO:0000313" key="8">
    <source>
        <dbReference type="Proteomes" id="UP001595956"/>
    </source>
</evidence>
<dbReference type="InterPro" id="IPR006776">
    <property type="entry name" value="SsgB"/>
</dbReference>
<protein>
    <submittedName>
        <fullName evidence="7">SsgA family sporulation/cell division regulator</fullName>
    </submittedName>
</protein>
<sequence length="143" mass="15773">MNQQPKAHTLSQELILQCLDARGRSVDLPASFGYDPADPWAVCITFRGPKDEVCWLVARDLLVQGLTDPAGEGDIQLWPSIDEGGRAAVVMELHSPDGHLVTQLSTHDLYRFLTRTQALVPSGTEIIDLDLLVDVLTRQSEPQ</sequence>
<evidence type="ECO:0000256" key="1">
    <source>
        <dbReference type="ARBA" id="ARBA00004431"/>
    </source>
</evidence>
<reference evidence="8" key="1">
    <citation type="journal article" date="2019" name="Int. J. Syst. Evol. Microbiol.">
        <title>The Global Catalogue of Microorganisms (GCM) 10K type strain sequencing project: providing services to taxonomists for standard genome sequencing and annotation.</title>
        <authorList>
            <consortium name="The Broad Institute Genomics Platform"/>
            <consortium name="The Broad Institute Genome Sequencing Center for Infectious Disease"/>
            <person name="Wu L."/>
            <person name="Ma J."/>
        </authorList>
    </citation>
    <scope>NUCLEOTIDE SEQUENCE [LARGE SCALE GENOMIC DNA]</scope>
    <source>
        <strain evidence="8">KACC 13778</strain>
    </source>
</reference>
<keyword evidence="3" id="KW-0132">Cell division</keyword>
<evidence type="ECO:0000256" key="6">
    <source>
        <dbReference type="ARBA" id="ARBA00023306"/>
    </source>
</evidence>
<keyword evidence="5" id="KW-0717">Septation</keyword>
<evidence type="ECO:0000256" key="4">
    <source>
        <dbReference type="ARBA" id="ARBA00022969"/>
    </source>
</evidence>
<dbReference type="EMBL" id="JBHSMD010000011">
    <property type="protein sequence ID" value="MFC5495688.1"/>
    <property type="molecule type" value="Genomic_DNA"/>
</dbReference>
<accession>A0ABW0N810</accession>
<name>A0ABW0N810_9ACTN</name>
<comment type="caution">
    <text evidence="7">The sequence shown here is derived from an EMBL/GenBank/DDBJ whole genome shotgun (WGS) entry which is preliminary data.</text>
</comment>
<dbReference type="Gene3D" id="2.30.31.20">
    <property type="entry name" value="Sporulation-specific cell division protein SsgB"/>
    <property type="match status" value="1"/>
</dbReference>
<gene>
    <name evidence="7" type="ORF">ACFPKY_21450</name>
</gene>
<dbReference type="InterPro" id="IPR038658">
    <property type="entry name" value="SsgB_sf"/>
</dbReference>
<evidence type="ECO:0000313" key="7">
    <source>
        <dbReference type="EMBL" id="MFC5495688.1"/>
    </source>
</evidence>
<comment type="subcellular location">
    <subcellularLocation>
        <location evidence="1">Cell septum</location>
    </subcellularLocation>
</comment>
<dbReference type="Pfam" id="PF04686">
    <property type="entry name" value="SsgA"/>
    <property type="match status" value="1"/>
</dbReference>
<evidence type="ECO:0000256" key="5">
    <source>
        <dbReference type="ARBA" id="ARBA00023210"/>
    </source>
</evidence>
<proteinExistence type="inferred from homology"/>
<keyword evidence="4" id="KW-0749">Sporulation</keyword>
<evidence type="ECO:0000256" key="3">
    <source>
        <dbReference type="ARBA" id="ARBA00022618"/>
    </source>
</evidence>
<evidence type="ECO:0000256" key="2">
    <source>
        <dbReference type="ARBA" id="ARBA00009323"/>
    </source>
</evidence>